<gene>
    <name evidence="2" type="ORF">NIES37_28320</name>
</gene>
<name>A0A1Z4MZF6_9CYAN</name>
<evidence type="ECO:0000313" key="3">
    <source>
        <dbReference type="Proteomes" id="UP000218785"/>
    </source>
</evidence>
<keyword evidence="1" id="KW-1133">Transmembrane helix</keyword>
<evidence type="ECO:0000256" key="1">
    <source>
        <dbReference type="SAM" id="Phobius"/>
    </source>
</evidence>
<keyword evidence="1" id="KW-0472">Membrane</keyword>
<dbReference type="Proteomes" id="UP000218785">
    <property type="component" value="Chromosome"/>
</dbReference>
<keyword evidence="1" id="KW-0812">Transmembrane</keyword>
<accession>A0A1Z4MZF6</accession>
<feature type="transmembrane region" description="Helical" evidence="1">
    <location>
        <begin position="6"/>
        <end position="23"/>
    </location>
</feature>
<dbReference type="EMBL" id="AP018248">
    <property type="protein sequence ID" value="BAY98854.1"/>
    <property type="molecule type" value="Genomic_DNA"/>
</dbReference>
<organism evidence="2 3">
    <name type="scientific">Tolypothrix tenuis PCC 7101</name>
    <dbReference type="NCBI Taxonomy" id="231146"/>
    <lineage>
        <taxon>Bacteria</taxon>
        <taxon>Bacillati</taxon>
        <taxon>Cyanobacteriota</taxon>
        <taxon>Cyanophyceae</taxon>
        <taxon>Nostocales</taxon>
        <taxon>Tolypothrichaceae</taxon>
        <taxon>Tolypothrix</taxon>
    </lineage>
</organism>
<evidence type="ECO:0000313" key="2">
    <source>
        <dbReference type="EMBL" id="BAY98854.1"/>
    </source>
</evidence>
<sequence length="45" mass="5034">MMEIDVASGSLCLSVVIVWMRVMGKLKKRLVPQGGIQNSKFKIQN</sequence>
<proteinExistence type="predicted"/>
<reference evidence="2 3" key="1">
    <citation type="submission" date="2017-06" db="EMBL/GenBank/DDBJ databases">
        <title>Genome sequencing of cyanobaciteial culture collection at National Institute for Environmental Studies (NIES).</title>
        <authorList>
            <person name="Hirose Y."/>
            <person name="Shimura Y."/>
            <person name="Fujisawa T."/>
            <person name="Nakamura Y."/>
            <person name="Kawachi M."/>
        </authorList>
    </citation>
    <scope>NUCLEOTIDE SEQUENCE [LARGE SCALE GENOMIC DNA]</scope>
    <source>
        <strain evidence="2 3">NIES-37</strain>
    </source>
</reference>
<protein>
    <submittedName>
        <fullName evidence="2">Uncharacterized protein</fullName>
    </submittedName>
</protein>
<keyword evidence="3" id="KW-1185">Reference proteome</keyword>
<dbReference type="AlphaFoldDB" id="A0A1Z4MZF6"/>
<dbReference type="KEGG" id="ttq:NIES37_28320"/>